<evidence type="ECO:0000313" key="2">
    <source>
        <dbReference type="Proteomes" id="UP001501337"/>
    </source>
</evidence>
<comment type="caution">
    <text evidence="1">The sequence shown here is derived from an EMBL/GenBank/DDBJ whole genome shotgun (WGS) entry which is preliminary data.</text>
</comment>
<proteinExistence type="predicted"/>
<sequence>MRKKPALLLRVSLIIVLMVMFSATAKWVIFNTLLVPDGSGRQPVETHDSNFD</sequence>
<name>A0ABP7PBK1_9GAMM</name>
<accession>A0ABP7PBK1</accession>
<dbReference type="Proteomes" id="UP001501337">
    <property type="component" value="Unassembled WGS sequence"/>
</dbReference>
<organism evidence="1 2">
    <name type="scientific">Allohahella marinimesophila</name>
    <dbReference type="NCBI Taxonomy" id="1054972"/>
    <lineage>
        <taxon>Bacteria</taxon>
        <taxon>Pseudomonadati</taxon>
        <taxon>Pseudomonadota</taxon>
        <taxon>Gammaproteobacteria</taxon>
        <taxon>Oceanospirillales</taxon>
        <taxon>Hahellaceae</taxon>
        <taxon>Allohahella</taxon>
    </lineage>
</organism>
<gene>
    <name evidence="1" type="ORF">GCM10022278_20930</name>
</gene>
<keyword evidence="2" id="KW-1185">Reference proteome</keyword>
<reference evidence="2" key="1">
    <citation type="journal article" date="2019" name="Int. J. Syst. Evol. Microbiol.">
        <title>The Global Catalogue of Microorganisms (GCM) 10K type strain sequencing project: providing services to taxonomists for standard genome sequencing and annotation.</title>
        <authorList>
            <consortium name="The Broad Institute Genomics Platform"/>
            <consortium name="The Broad Institute Genome Sequencing Center for Infectious Disease"/>
            <person name="Wu L."/>
            <person name="Ma J."/>
        </authorList>
    </citation>
    <scope>NUCLEOTIDE SEQUENCE [LARGE SCALE GENOMIC DNA]</scope>
    <source>
        <strain evidence="2">JCM 17555</strain>
    </source>
</reference>
<dbReference type="RefSeq" id="WP_344806025.1">
    <property type="nucleotide sequence ID" value="NZ_BAABBO010000009.1"/>
</dbReference>
<evidence type="ECO:0000313" key="1">
    <source>
        <dbReference type="EMBL" id="GAA3962847.1"/>
    </source>
</evidence>
<dbReference type="EMBL" id="BAABBO010000009">
    <property type="protein sequence ID" value="GAA3962847.1"/>
    <property type="molecule type" value="Genomic_DNA"/>
</dbReference>
<protein>
    <submittedName>
        <fullName evidence="1">Uncharacterized protein</fullName>
    </submittedName>
</protein>